<feature type="transmembrane region" description="Helical" evidence="1">
    <location>
        <begin position="261"/>
        <end position="282"/>
    </location>
</feature>
<keyword evidence="1" id="KW-0812">Transmembrane</keyword>
<feature type="transmembrane region" description="Helical" evidence="1">
    <location>
        <begin position="200"/>
        <end position="218"/>
    </location>
</feature>
<gene>
    <name evidence="2" type="ORF">L21TH_1918</name>
</gene>
<dbReference type="Proteomes" id="UP000013378">
    <property type="component" value="Unassembled WGS sequence"/>
</dbReference>
<name>R1CTM3_9FIRM</name>
<keyword evidence="3" id="KW-1185">Reference proteome</keyword>
<keyword evidence="1" id="KW-0472">Membrane</keyword>
<accession>R1CTM3</accession>
<feature type="transmembrane region" description="Helical" evidence="1">
    <location>
        <begin position="6"/>
        <end position="27"/>
    </location>
</feature>
<evidence type="ECO:0000313" key="2">
    <source>
        <dbReference type="EMBL" id="EOD00029.1"/>
    </source>
</evidence>
<evidence type="ECO:0000313" key="3">
    <source>
        <dbReference type="Proteomes" id="UP000013378"/>
    </source>
</evidence>
<feature type="transmembrane region" description="Helical" evidence="1">
    <location>
        <begin position="151"/>
        <end position="179"/>
    </location>
</feature>
<protein>
    <submittedName>
        <fullName evidence="2">Membrane protein</fullName>
    </submittedName>
</protein>
<feature type="transmembrane region" description="Helical" evidence="1">
    <location>
        <begin position="230"/>
        <end position="249"/>
    </location>
</feature>
<dbReference type="AlphaFoldDB" id="R1CTM3"/>
<evidence type="ECO:0000256" key="1">
    <source>
        <dbReference type="SAM" id="Phobius"/>
    </source>
</evidence>
<feature type="transmembrane region" description="Helical" evidence="1">
    <location>
        <begin position="34"/>
        <end position="50"/>
    </location>
</feature>
<organism evidence="2 3">
    <name type="scientific">Caldisalinibacter kiritimatiensis</name>
    <dbReference type="NCBI Taxonomy" id="1304284"/>
    <lineage>
        <taxon>Bacteria</taxon>
        <taxon>Bacillati</taxon>
        <taxon>Bacillota</taxon>
        <taxon>Tissierellia</taxon>
        <taxon>Tissierellales</taxon>
        <taxon>Thermohalobacteraceae</taxon>
        <taxon>Caldisalinibacter</taxon>
    </lineage>
</organism>
<keyword evidence="1" id="KW-1133">Transmembrane helix</keyword>
<dbReference type="STRING" id="1304284.L21TH_1918"/>
<feature type="transmembrane region" description="Helical" evidence="1">
    <location>
        <begin position="82"/>
        <end position="104"/>
    </location>
</feature>
<comment type="caution">
    <text evidence="2">The sequence shown here is derived from an EMBL/GenBank/DDBJ whole genome shotgun (WGS) entry which is preliminary data.</text>
</comment>
<sequence>MVVFGLIGFFTFPIINVLYPIPAIVLGYRQDVKYSVLAVIASGILIGILTNILTGVFLLIGYGALGIVLAYMISKKYKPYKILLAGTVTSLVSTLIVIYVIQIVTGVQFVEQLNNLFTESLDIQIKFMESMGLSNYELSTMKEMFNNTIKLILTLVPTLIIITAVFTSYICYWISLAVLKRMRYNVPSIPKFKNFRLPNNIIFGVAIIFLATFMLKYINLVDYGTVFSNVVVLTFFIFFMQGMAVISFFMDKVNMNRVIKVILVVFVLLYSPLMILISLMGLTDSIFNLRKLGNV</sequence>
<dbReference type="PANTHER" id="PTHR41324">
    <property type="entry name" value="MEMBRANE PROTEIN-RELATED"/>
    <property type="match status" value="1"/>
</dbReference>
<dbReference type="InterPro" id="IPR018710">
    <property type="entry name" value="DUF2232"/>
</dbReference>
<reference evidence="2 3" key="1">
    <citation type="journal article" date="2015" name="Geomicrobiol. J.">
        <title>Caldisalinibacter kiritimatiensis gen. nov., sp. nov., a moderately thermohalophilic thiosulfate-reducing bacterium from a hypersaline microbial mat.</title>
        <authorList>
            <person name="Ben Hania W."/>
            <person name="Joseph M."/>
            <person name="Fiebig A."/>
            <person name="Bunk B."/>
            <person name="Klenk H.-P."/>
            <person name="Fardeau M.-L."/>
            <person name="Spring S."/>
        </authorList>
    </citation>
    <scope>NUCLEOTIDE SEQUENCE [LARGE SCALE GENOMIC DNA]</scope>
    <source>
        <strain evidence="2 3">L21-TH-D2</strain>
    </source>
</reference>
<dbReference type="PANTHER" id="PTHR41324:SF1">
    <property type="entry name" value="DUF2232 DOMAIN-CONTAINING PROTEIN"/>
    <property type="match status" value="1"/>
</dbReference>
<proteinExistence type="predicted"/>
<dbReference type="EMBL" id="ARZA01000211">
    <property type="protein sequence ID" value="EOD00029.1"/>
    <property type="molecule type" value="Genomic_DNA"/>
</dbReference>
<dbReference type="Pfam" id="PF09991">
    <property type="entry name" value="DUF2232"/>
    <property type="match status" value="1"/>
</dbReference>
<dbReference type="eggNOG" id="COG4241">
    <property type="taxonomic scope" value="Bacteria"/>
</dbReference>